<name>A0A7W9Q4H1_9ACTN</name>
<comment type="similarity">
    <text evidence="2 5">Belongs to the Nudix hydrolase family.</text>
</comment>
<dbReference type="PRINTS" id="PR00502">
    <property type="entry name" value="NUDIXFAMILY"/>
</dbReference>
<comment type="cofactor">
    <cofactor evidence="1">
        <name>Mg(2+)</name>
        <dbReference type="ChEBI" id="CHEBI:18420"/>
    </cofactor>
</comment>
<evidence type="ECO:0000256" key="5">
    <source>
        <dbReference type="RuleBase" id="RU003476"/>
    </source>
</evidence>
<dbReference type="CDD" id="cd04685">
    <property type="entry name" value="NUDIX_Hydrolase"/>
    <property type="match status" value="1"/>
</dbReference>
<evidence type="ECO:0000313" key="7">
    <source>
        <dbReference type="EMBL" id="MBB5933261.1"/>
    </source>
</evidence>
<gene>
    <name evidence="7" type="ORF">FHS42_000279</name>
</gene>
<dbReference type="PROSITE" id="PS51462">
    <property type="entry name" value="NUDIX"/>
    <property type="match status" value="1"/>
</dbReference>
<dbReference type="Pfam" id="PF00293">
    <property type="entry name" value="NUDIX"/>
    <property type="match status" value="1"/>
</dbReference>
<comment type="caution">
    <text evidence="7">The sequence shown here is derived from an EMBL/GenBank/DDBJ whole genome shotgun (WGS) entry which is preliminary data.</text>
</comment>
<dbReference type="PANTHER" id="PTHR43046:SF12">
    <property type="entry name" value="GDP-MANNOSE MANNOSYL HYDROLASE"/>
    <property type="match status" value="1"/>
</dbReference>
<proteinExistence type="inferred from homology"/>
<dbReference type="InterPro" id="IPR015797">
    <property type="entry name" value="NUDIX_hydrolase-like_dom_sf"/>
</dbReference>
<dbReference type="Proteomes" id="UP000588098">
    <property type="component" value="Unassembled WGS sequence"/>
</dbReference>
<evidence type="ECO:0000256" key="2">
    <source>
        <dbReference type="ARBA" id="ARBA00005582"/>
    </source>
</evidence>
<dbReference type="SUPFAM" id="SSF55811">
    <property type="entry name" value="Nudix"/>
    <property type="match status" value="1"/>
</dbReference>
<evidence type="ECO:0000256" key="4">
    <source>
        <dbReference type="ARBA" id="ARBA00022842"/>
    </source>
</evidence>
<keyword evidence="3 5" id="KW-0378">Hydrolase</keyword>
<dbReference type="Gene3D" id="3.90.79.10">
    <property type="entry name" value="Nucleoside Triphosphate Pyrophosphohydrolase"/>
    <property type="match status" value="1"/>
</dbReference>
<dbReference type="PANTHER" id="PTHR43046">
    <property type="entry name" value="GDP-MANNOSE MANNOSYL HYDROLASE"/>
    <property type="match status" value="1"/>
</dbReference>
<keyword evidence="8" id="KW-1185">Reference proteome</keyword>
<dbReference type="AlphaFoldDB" id="A0A7W9Q4H1"/>
<evidence type="ECO:0000313" key="8">
    <source>
        <dbReference type="Proteomes" id="UP000588098"/>
    </source>
</evidence>
<reference evidence="7 8" key="1">
    <citation type="submission" date="2020-08" db="EMBL/GenBank/DDBJ databases">
        <title>Genomic Encyclopedia of Type Strains, Phase III (KMG-III): the genomes of soil and plant-associated and newly described type strains.</title>
        <authorList>
            <person name="Whitman W."/>
        </authorList>
    </citation>
    <scope>NUCLEOTIDE SEQUENCE [LARGE SCALE GENOMIC DNA]</scope>
    <source>
        <strain evidence="7 8">CECT 8305</strain>
    </source>
</reference>
<organism evidence="7 8">
    <name type="scientific">Streptomyces zagrosensis</name>
    <dbReference type="NCBI Taxonomy" id="1042984"/>
    <lineage>
        <taxon>Bacteria</taxon>
        <taxon>Bacillati</taxon>
        <taxon>Actinomycetota</taxon>
        <taxon>Actinomycetes</taxon>
        <taxon>Kitasatosporales</taxon>
        <taxon>Streptomycetaceae</taxon>
        <taxon>Streptomyces</taxon>
    </lineage>
</organism>
<evidence type="ECO:0000259" key="6">
    <source>
        <dbReference type="PROSITE" id="PS51462"/>
    </source>
</evidence>
<keyword evidence="4" id="KW-0460">Magnesium</keyword>
<dbReference type="RefSeq" id="WP_184568613.1">
    <property type="nucleotide sequence ID" value="NZ_JACHJL010000001.1"/>
</dbReference>
<evidence type="ECO:0000256" key="3">
    <source>
        <dbReference type="ARBA" id="ARBA00022801"/>
    </source>
</evidence>
<accession>A0A7W9Q4H1</accession>
<dbReference type="InterPro" id="IPR000086">
    <property type="entry name" value="NUDIX_hydrolase_dom"/>
</dbReference>
<feature type="domain" description="Nudix hydrolase" evidence="6">
    <location>
        <begin position="7"/>
        <end position="150"/>
    </location>
</feature>
<dbReference type="InterPro" id="IPR020084">
    <property type="entry name" value="NUDIX_hydrolase_CS"/>
</dbReference>
<protein>
    <submittedName>
        <fullName evidence="7">8-oxo-dGTP pyrophosphatase MutT (NUDIX family)</fullName>
    </submittedName>
</protein>
<dbReference type="PROSITE" id="PS00893">
    <property type="entry name" value="NUDIX_BOX"/>
    <property type="match status" value="1"/>
</dbReference>
<sequence length="169" mass="18478">MPDQGSYRRDSARVLLLDELDRLLLFTFRVHPDAPGSGHGWCTPGGGVEDGETLAEAAARELCEETGLSVVPEALGPAVAETCGYADIGWAEGVFRDVFFHLRVTTHQVDVTGQEANERKYHAGYHWWPIADLAAATHETVYPFGLAELAAELVAGHVPVEPIQLPWHH</sequence>
<dbReference type="InterPro" id="IPR020476">
    <property type="entry name" value="Nudix_hydrolase"/>
</dbReference>
<dbReference type="EMBL" id="JACHJL010000001">
    <property type="protein sequence ID" value="MBB5933261.1"/>
    <property type="molecule type" value="Genomic_DNA"/>
</dbReference>
<evidence type="ECO:0000256" key="1">
    <source>
        <dbReference type="ARBA" id="ARBA00001946"/>
    </source>
</evidence>
<dbReference type="GO" id="GO:0016787">
    <property type="term" value="F:hydrolase activity"/>
    <property type="evidence" value="ECO:0007669"/>
    <property type="project" value="UniProtKB-KW"/>
</dbReference>